<proteinExistence type="predicted"/>
<dbReference type="InterPro" id="IPR009589">
    <property type="entry name" value="PH_YyaB-like"/>
</dbReference>
<evidence type="ECO:0000313" key="3">
    <source>
        <dbReference type="EMBL" id="MFC4619795.1"/>
    </source>
</evidence>
<dbReference type="RefSeq" id="WP_376846887.1">
    <property type="nucleotide sequence ID" value="NZ_JBHSFW010000012.1"/>
</dbReference>
<dbReference type="Pfam" id="PF06713">
    <property type="entry name" value="bPH_4"/>
    <property type="match status" value="1"/>
</dbReference>
<keyword evidence="1" id="KW-0472">Membrane</keyword>
<gene>
    <name evidence="3" type="ORF">ACFO4N_13870</name>
</gene>
<reference evidence="4" key="1">
    <citation type="journal article" date="2019" name="Int. J. Syst. Evol. Microbiol.">
        <title>The Global Catalogue of Microorganisms (GCM) 10K type strain sequencing project: providing services to taxonomists for standard genome sequencing and annotation.</title>
        <authorList>
            <consortium name="The Broad Institute Genomics Platform"/>
            <consortium name="The Broad Institute Genome Sequencing Center for Infectious Disease"/>
            <person name="Wu L."/>
            <person name="Ma J."/>
        </authorList>
    </citation>
    <scope>NUCLEOTIDE SEQUENCE [LARGE SCALE GENOMIC DNA]</scope>
    <source>
        <strain evidence="4">CGMCC 1.16306</strain>
    </source>
</reference>
<feature type="transmembrane region" description="Helical" evidence="1">
    <location>
        <begin position="13"/>
        <end position="34"/>
    </location>
</feature>
<accession>A0ABV9GSW5</accession>
<evidence type="ECO:0000259" key="2">
    <source>
        <dbReference type="Pfam" id="PF06713"/>
    </source>
</evidence>
<keyword evidence="1" id="KW-1133">Transmembrane helix</keyword>
<feature type="transmembrane region" description="Helical" evidence="1">
    <location>
        <begin position="46"/>
        <end position="66"/>
    </location>
</feature>
<sequence>MTFPSEKGIGLGLIIWLFGLLPLIGIGIFTIYDIITDTASVGEEVVLLGVAVLSFGFSVFIIWSWFDTSYTITEENLLIKHGPFRKIIPLRDITYAGKSNSVYSGPALSMKRIDITYNKMGYTVISPVDRDRFLKSLKEKCPQARIDPGVRR</sequence>
<name>A0ABV9GSW5_9BACL</name>
<protein>
    <submittedName>
        <fullName evidence="3">PH domain-containing protein</fullName>
    </submittedName>
</protein>
<feature type="domain" description="Uncharacterized protein YyaB-like PH" evidence="2">
    <location>
        <begin position="68"/>
        <end position="141"/>
    </location>
</feature>
<evidence type="ECO:0000256" key="1">
    <source>
        <dbReference type="SAM" id="Phobius"/>
    </source>
</evidence>
<keyword evidence="1" id="KW-0812">Transmembrane</keyword>
<dbReference type="EMBL" id="JBHSFW010000012">
    <property type="protein sequence ID" value="MFC4619795.1"/>
    <property type="molecule type" value="Genomic_DNA"/>
</dbReference>
<organism evidence="3 4">
    <name type="scientific">Camelliibacillus cellulosilyticus</name>
    <dbReference type="NCBI Taxonomy" id="2174486"/>
    <lineage>
        <taxon>Bacteria</taxon>
        <taxon>Bacillati</taxon>
        <taxon>Bacillota</taxon>
        <taxon>Bacilli</taxon>
        <taxon>Bacillales</taxon>
        <taxon>Sporolactobacillaceae</taxon>
        <taxon>Camelliibacillus</taxon>
    </lineage>
</organism>
<comment type="caution">
    <text evidence="3">The sequence shown here is derived from an EMBL/GenBank/DDBJ whole genome shotgun (WGS) entry which is preliminary data.</text>
</comment>
<keyword evidence="4" id="KW-1185">Reference proteome</keyword>
<dbReference type="Proteomes" id="UP001596022">
    <property type="component" value="Unassembled WGS sequence"/>
</dbReference>
<evidence type="ECO:0000313" key="4">
    <source>
        <dbReference type="Proteomes" id="UP001596022"/>
    </source>
</evidence>